<dbReference type="GO" id="GO:0016787">
    <property type="term" value="F:hydrolase activity"/>
    <property type="evidence" value="ECO:0007669"/>
    <property type="project" value="UniProtKB-KW"/>
</dbReference>
<evidence type="ECO:0000256" key="1">
    <source>
        <dbReference type="ARBA" id="ARBA00009199"/>
    </source>
</evidence>
<keyword evidence="2" id="KW-0378">Hydrolase</keyword>
<sequence>MIALAKAIASKKFSTVAVATAFAKRAIIAYQLMCCLTEWFMDEAIEQAKLLDDYLEDNGKPIGPLHGVPISVKLQISIAGHWSMAGTLNTFQKASRDSQLIAILRNAGSVFYCKTNQPQSLMSLESLSI</sequence>
<comment type="caution">
    <text evidence="4">The sequence shown here is derived from an EMBL/GenBank/DDBJ whole genome shotgun (WGS) entry which is preliminary data.</text>
</comment>
<evidence type="ECO:0000313" key="4">
    <source>
        <dbReference type="EMBL" id="KAG5762525.1"/>
    </source>
</evidence>
<dbReference type="OrthoDB" id="5103537at2759"/>
<dbReference type="Proteomes" id="UP000750502">
    <property type="component" value="Unassembled WGS sequence"/>
</dbReference>
<evidence type="ECO:0000259" key="3">
    <source>
        <dbReference type="Pfam" id="PF01425"/>
    </source>
</evidence>
<accession>A0A9P7HM99</accession>
<dbReference type="PANTHER" id="PTHR46072">
    <property type="entry name" value="AMIDASE-RELATED-RELATED"/>
    <property type="match status" value="1"/>
</dbReference>
<gene>
    <name evidence="4" type="ORF">H9Q72_009367</name>
</gene>
<organism evidence="4 5">
    <name type="scientific">Fusarium xylarioides</name>
    <dbReference type="NCBI Taxonomy" id="221167"/>
    <lineage>
        <taxon>Eukaryota</taxon>
        <taxon>Fungi</taxon>
        <taxon>Dikarya</taxon>
        <taxon>Ascomycota</taxon>
        <taxon>Pezizomycotina</taxon>
        <taxon>Sordariomycetes</taxon>
        <taxon>Hypocreomycetidae</taxon>
        <taxon>Hypocreales</taxon>
        <taxon>Nectriaceae</taxon>
        <taxon>Fusarium</taxon>
        <taxon>Fusarium fujikuroi species complex</taxon>
    </lineage>
</organism>
<feature type="domain" description="Amidase" evidence="3">
    <location>
        <begin position="18"/>
        <end position="125"/>
    </location>
</feature>
<protein>
    <recommendedName>
        <fullName evidence="3">Amidase domain-containing protein</fullName>
    </recommendedName>
</protein>
<dbReference type="Gene3D" id="3.90.1300.10">
    <property type="entry name" value="Amidase signature (AS) domain"/>
    <property type="match status" value="1"/>
</dbReference>
<reference evidence="4" key="2">
    <citation type="submission" date="2020-10" db="EMBL/GenBank/DDBJ databases">
        <authorList>
            <person name="Peck L.D."/>
            <person name="Nowell R.W."/>
            <person name="Flood J."/>
            <person name="Ryan M.J."/>
            <person name="Barraclough T.G."/>
        </authorList>
    </citation>
    <scope>NUCLEOTIDE SEQUENCE</scope>
    <source>
        <strain evidence="4">IMI 127659i</strain>
    </source>
</reference>
<comment type="similarity">
    <text evidence="1">Belongs to the amidase family.</text>
</comment>
<dbReference type="InterPro" id="IPR023631">
    <property type="entry name" value="Amidase_dom"/>
</dbReference>
<name>A0A9P7HM99_9HYPO</name>
<dbReference type="Pfam" id="PF01425">
    <property type="entry name" value="Amidase"/>
    <property type="match status" value="1"/>
</dbReference>
<keyword evidence="5" id="KW-1185">Reference proteome</keyword>
<dbReference type="SUPFAM" id="SSF75304">
    <property type="entry name" value="Amidase signature (AS) enzymes"/>
    <property type="match status" value="1"/>
</dbReference>
<reference evidence="4" key="1">
    <citation type="journal article" date="2020" name="bioRxiv">
        <title>Historical genomics reveals the evolutionary mechanisms behind multiple outbreaks of the host-specific coffee wilt pathogen Fusarium xylarioides.</title>
        <authorList>
            <person name="Peck D."/>
            <person name="Nowell R.W."/>
            <person name="Flood J."/>
            <person name="Ryan M.J."/>
            <person name="Barraclough T.G."/>
        </authorList>
    </citation>
    <scope>NUCLEOTIDE SEQUENCE</scope>
    <source>
        <strain evidence="4">IMI 127659i</strain>
    </source>
</reference>
<dbReference type="EMBL" id="JADFTT010000368">
    <property type="protein sequence ID" value="KAG5762525.1"/>
    <property type="molecule type" value="Genomic_DNA"/>
</dbReference>
<proteinExistence type="inferred from homology"/>
<dbReference type="AlphaFoldDB" id="A0A9P7HM99"/>
<evidence type="ECO:0000313" key="5">
    <source>
        <dbReference type="Proteomes" id="UP000750502"/>
    </source>
</evidence>
<evidence type="ECO:0000256" key="2">
    <source>
        <dbReference type="ARBA" id="ARBA00022801"/>
    </source>
</evidence>
<dbReference type="PANTHER" id="PTHR46072:SF4">
    <property type="entry name" value="AMIDASE C550.07-RELATED"/>
    <property type="match status" value="1"/>
</dbReference>
<dbReference type="InterPro" id="IPR036928">
    <property type="entry name" value="AS_sf"/>
</dbReference>